<protein>
    <submittedName>
        <fullName evidence="1">Triosephosphate isomeraseic-like</fullName>
    </submittedName>
</protein>
<reference evidence="1" key="1">
    <citation type="submission" date="2018-02" db="EMBL/GenBank/DDBJ databases">
        <title>Rhizophora mucronata_Transcriptome.</title>
        <authorList>
            <person name="Meera S.P."/>
            <person name="Sreeshan A."/>
            <person name="Augustine A."/>
        </authorList>
    </citation>
    <scope>NUCLEOTIDE SEQUENCE</scope>
    <source>
        <tissue evidence="1">Leaf</tissue>
    </source>
</reference>
<dbReference type="GO" id="GO:0016853">
    <property type="term" value="F:isomerase activity"/>
    <property type="evidence" value="ECO:0007669"/>
    <property type="project" value="UniProtKB-KW"/>
</dbReference>
<dbReference type="EMBL" id="GGEC01006529">
    <property type="protein sequence ID" value="MBW87012.1"/>
    <property type="molecule type" value="Transcribed_RNA"/>
</dbReference>
<name>A0A2P2J0N9_RHIMU</name>
<evidence type="ECO:0000313" key="1">
    <source>
        <dbReference type="EMBL" id="MBW87012.1"/>
    </source>
</evidence>
<sequence length="9" mass="1275">MLRTWLRIW</sequence>
<organism evidence="1">
    <name type="scientific">Rhizophora mucronata</name>
    <name type="common">Asiatic mangrove</name>
    <dbReference type="NCBI Taxonomy" id="61149"/>
    <lineage>
        <taxon>Eukaryota</taxon>
        <taxon>Viridiplantae</taxon>
        <taxon>Streptophyta</taxon>
        <taxon>Embryophyta</taxon>
        <taxon>Tracheophyta</taxon>
        <taxon>Spermatophyta</taxon>
        <taxon>Magnoliopsida</taxon>
        <taxon>eudicotyledons</taxon>
        <taxon>Gunneridae</taxon>
        <taxon>Pentapetalae</taxon>
        <taxon>rosids</taxon>
        <taxon>fabids</taxon>
        <taxon>Malpighiales</taxon>
        <taxon>Rhizophoraceae</taxon>
        <taxon>Rhizophora</taxon>
    </lineage>
</organism>
<proteinExistence type="predicted"/>
<accession>A0A2P2J0N9</accession>
<keyword evidence="1" id="KW-0413">Isomerase</keyword>